<name>A0A0L0F542_9EUKA</name>
<reference evidence="4 5" key="1">
    <citation type="submission" date="2011-02" db="EMBL/GenBank/DDBJ databases">
        <title>The Genome Sequence of Sphaeroforma arctica JP610.</title>
        <authorList>
            <consortium name="The Broad Institute Genome Sequencing Platform"/>
            <person name="Russ C."/>
            <person name="Cuomo C."/>
            <person name="Young S.K."/>
            <person name="Zeng Q."/>
            <person name="Gargeya S."/>
            <person name="Alvarado L."/>
            <person name="Berlin A."/>
            <person name="Chapman S.B."/>
            <person name="Chen Z."/>
            <person name="Freedman E."/>
            <person name="Gellesch M."/>
            <person name="Goldberg J."/>
            <person name="Griggs A."/>
            <person name="Gujja S."/>
            <person name="Heilman E."/>
            <person name="Heiman D."/>
            <person name="Howarth C."/>
            <person name="Mehta T."/>
            <person name="Neiman D."/>
            <person name="Pearson M."/>
            <person name="Roberts A."/>
            <person name="Saif S."/>
            <person name="Shea T."/>
            <person name="Shenoy N."/>
            <person name="Sisk P."/>
            <person name="Stolte C."/>
            <person name="Sykes S."/>
            <person name="White J."/>
            <person name="Yandava C."/>
            <person name="Burger G."/>
            <person name="Gray M.W."/>
            <person name="Holland P.W.H."/>
            <person name="King N."/>
            <person name="Lang F.B.F."/>
            <person name="Roger A.J."/>
            <person name="Ruiz-Trillo I."/>
            <person name="Haas B."/>
            <person name="Nusbaum C."/>
            <person name="Birren B."/>
        </authorList>
    </citation>
    <scope>NUCLEOTIDE SEQUENCE [LARGE SCALE GENOMIC DNA]</scope>
    <source>
        <strain evidence="4 5">JP610</strain>
    </source>
</reference>
<dbReference type="PROSITE" id="PS50081">
    <property type="entry name" value="ZF_DAG_PE_2"/>
    <property type="match status" value="1"/>
</dbReference>
<keyword evidence="1" id="KW-0479">Metal-binding</keyword>
<keyword evidence="2" id="KW-0862">Zinc</keyword>
<dbReference type="Gene3D" id="3.30.60.20">
    <property type="match status" value="1"/>
</dbReference>
<dbReference type="EMBL" id="KQ248238">
    <property type="protein sequence ID" value="KNC71719.1"/>
    <property type="molecule type" value="Genomic_DNA"/>
</dbReference>
<accession>A0A0L0F542</accession>
<dbReference type="Proteomes" id="UP000054560">
    <property type="component" value="Unassembled WGS sequence"/>
</dbReference>
<evidence type="ECO:0000256" key="1">
    <source>
        <dbReference type="ARBA" id="ARBA00022723"/>
    </source>
</evidence>
<evidence type="ECO:0000259" key="3">
    <source>
        <dbReference type="PROSITE" id="PS50081"/>
    </source>
</evidence>
<gene>
    <name evidence="4" type="ORF">SARC_15737</name>
</gene>
<dbReference type="AlphaFoldDB" id="A0A0L0F542"/>
<dbReference type="GeneID" id="25916241"/>
<dbReference type="OrthoDB" id="190846at2759"/>
<protein>
    <recommendedName>
        <fullName evidence="3">Phorbol-ester/DAG-type domain-containing protein</fullName>
    </recommendedName>
</protein>
<sequence length="89" mass="9710">MAMCWQCRGLVDQGERCVECPYPVHRHCRLQAPASCTLFSSLTSVKAKGSIGKELRAQGYTAHHPIVLIPGLCSSGLVVTKSDIKPAWE</sequence>
<dbReference type="SUPFAM" id="SSF57889">
    <property type="entry name" value="Cysteine-rich domain"/>
    <property type="match status" value="1"/>
</dbReference>
<dbReference type="GO" id="GO:0046872">
    <property type="term" value="F:metal ion binding"/>
    <property type="evidence" value="ECO:0007669"/>
    <property type="project" value="UniProtKB-KW"/>
</dbReference>
<keyword evidence="5" id="KW-1185">Reference proteome</keyword>
<proteinExistence type="predicted"/>
<dbReference type="RefSeq" id="XP_014145621.1">
    <property type="nucleotide sequence ID" value="XM_014290146.1"/>
</dbReference>
<feature type="domain" description="Phorbol-ester/DAG-type" evidence="3">
    <location>
        <begin position="1"/>
        <end position="36"/>
    </location>
</feature>
<evidence type="ECO:0000313" key="4">
    <source>
        <dbReference type="EMBL" id="KNC71719.1"/>
    </source>
</evidence>
<dbReference type="InterPro" id="IPR002219">
    <property type="entry name" value="PKC_DAG/PE"/>
</dbReference>
<dbReference type="InterPro" id="IPR046349">
    <property type="entry name" value="C1-like_sf"/>
</dbReference>
<evidence type="ECO:0000256" key="2">
    <source>
        <dbReference type="ARBA" id="ARBA00022833"/>
    </source>
</evidence>
<evidence type="ECO:0000313" key="5">
    <source>
        <dbReference type="Proteomes" id="UP000054560"/>
    </source>
</evidence>
<organism evidence="4 5">
    <name type="scientific">Sphaeroforma arctica JP610</name>
    <dbReference type="NCBI Taxonomy" id="667725"/>
    <lineage>
        <taxon>Eukaryota</taxon>
        <taxon>Ichthyosporea</taxon>
        <taxon>Ichthyophonida</taxon>
        <taxon>Sphaeroforma</taxon>
    </lineage>
</organism>
<feature type="non-terminal residue" evidence="4">
    <location>
        <position position="89"/>
    </location>
</feature>